<dbReference type="InterPro" id="IPR004165">
    <property type="entry name" value="CoA_trans_fam_I"/>
</dbReference>
<comment type="similarity">
    <text evidence="1">Belongs to the 3-oxoacid CoA-transferase subunit A family.</text>
</comment>
<dbReference type="PANTHER" id="PTHR13707">
    <property type="entry name" value="KETOACID-COENZYME A TRANSFERASE"/>
    <property type="match status" value="1"/>
</dbReference>
<sequence>MLIKPVLSPQQAAAKIEDGMTLMVGGFMTIGSPEKVIDAIVENGVKNLTVICNDAGLPGKGVGKLIEAGQVSKLVASHIGLNRIAGDKMNSGEMKVELVPQGTLVEQIRAAGAGLGGVLTKTGVGTLVQEGKRVIEIEGEEFLLELPRKADVSLLKASTCDVFGNTLYNKTTKNFNPVMATAANQVFVEPEEVVEAGKYSVDAFTTPSVLIDYIVG</sequence>
<evidence type="ECO:0000256" key="1">
    <source>
        <dbReference type="ARBA" id="ARBA00005612"/>
    </source>
</evidence>
<keyword evidence="4" id="KW-1185">Reference proteome</keyword>
<dbReference type="RefSeq" id="WP_021712352.1">
    <property type="nucleotide sequence ID" value="NZ_BATM01000005.1"/>
</dbReference>
<evidence type="ECO:0000256" key="2">
    <source>
        <dbReference type="ARBA" id="ARBA00022679"/>
    </source>
</evidence>
<dbReference type="AlphaFoldDB" id="U3CBC8"/>
<comment type="caution">
    <text evidence="3">The sequence shown here is derived from an EMBL/GenBank/DDBJ whole genome shotgun (WGS) entry which is preliminary data.</text>
</comment>
<dbReference type="eggNOG" id="COG1788">
    <property type="taxonomic scope" value="Bacteria"/>
</dbReference>
<dbReference type="SUPFAM" id="SSF100950">
    <property type="entry name" value="NagB/RpiA/CoA transferase-like"/>
    <property type="match status" value="1"/>
</dbReference>
<dbReference type="InterPro" id="IPR037171">
    <property type="entry name" value="NagB/RpiA_transferase-like"/>
</dbReference>
<dbReference type="NCBIfam" id="TIGR02429">
    <property type="entry name" value="pcaI_scoA_fam"/>
    <property type="match status" value="1"/>
</dbReference>
<evidence type="ECO:0000313" key="4">
    <source>
        <dbReference type="Proteomes" id="UP000016562"/>
    </source>
</evidence>
<dbReference type="InterPro" id="IPR004163">
    <property type="entry name" value="CoA_transf_BS"/>
</dbReference>
<dbReference type="OrthoDB" id="9777193at2"/>
<dbReference type="EMBL" id="BATM01000005">
    <property type="protein sequence ID" value="GAD78629.1"/>
    <property type="molecule type" value="Genomic_DNA"/>
</dbReference>
<dbReference type="Proteomes" id="UP000016562">
    <property type="component" value="Unassembled WGS sequence"/>
</dbReference>
<dbReference type="PROSITE" id="PS01273">
    <property type="entry name" value="COA_TRANSF_1"/>
    <property type="match status" value="1"/>
</dbReference>
<organism evidence="3 4">
    <name type="scientific">Vibrio ezurae NBRC 102218</name>
    <dbReference type="NCBI Taxonomy" id="1219080"/>
    <lineage>
        <taxon>Bacteria</taxon>
        <taxon>Pseudomonadati</taxon>
        <taxon>Pseudomonadota</taxon>
        <taxon>Gammaproteobacteria</taxon>
        <taxon>Vibrionales</taxon>
        <taxon>Vibrionaceae</taxon>
        <taxon>Vibrio</taxon>
    </lineage>
</organism>
<dbReference type="SMART" id="SM00882">
    <property type="entry name" value="CoA_trans"/>
    <property type="match status" value="1"/>
</dbReference>
<proteinExistence type="inferred from homology"/>
<dbReference type="PANTHER" id="PTHR13707:SF60">
    <property type="entry name" value="ACETATE COA-TRANSFERASE SUBUNIT ALPHA"/>
    <property type="match status" value="1"/>
</dbReference>
<gene>
    <name evidence="3" type="primary">atoD</name>
    <name evidence="3" type="ORF">VEZ01S_05_00160</name>
</gene>
<protein>
    <submittedName>
        <fullName evidence="3">Acetate CoA-transferase subunit alpha</fullName>
    </submittedName>
</protein>
<dbReference type="InterPro" id="IPR012792">
    <property type="entry name" value="3-oxoacid_CoA-transf_A"/>
</dbReference>
<evidence type="ECO:0000313" key="3">
    <source>
        <dbReference type="EMBL" id="GAD78629.1"/>
    </source>
</evidence>
<keyword evidence="2 3" id="KW-0808">Transferase</keyword>
<reference evidence="3 4" key="1">
    <citation type="submission" date="2013-09" db="EMBL/GenBank/DDBJ databases">
        <title>Whole genome shotgun sequence of Vibrio ezurae NBRC 102218.</title>
        <authorList>
            <person name="Yoshida I."/>
            <person name="Hosoyama A."/>
            <person name="Numata M."/>
            <person name="Hashimoto M."/>
            <person name="Hosoyama Y."/>
            <person name="Tsuchikane K."/>
            <person name="Noguchi M."/>
            <person name="Hirakata S."/>
            <person name="Ichikawa N."/>
            <person name="Ohji S."/>
            <person name="Yamazoe A."/>
            <person name="Fujita N."/>
        </authorList>
    </citation>
    <scope>NUCLEOTIDE SEQUENCE [LARGE SCALE GENOMIC DNA]</scope>
    <source>
        <strain evidence="3 4">NBRC 102218</strain>
    </source>
</reference>
<dbReference type="Gene3D" id="3.40.1080.10">
    <property type="entry name" value="Glutaconate Coenzyme A-transferase"/>
    <property type="match status" value="1"/>
</dbReference>
<dbReference type="Pfam" id="PF01144">
    <property type="entry name" value="CoA_trans"/>
    <property type="match status" value="1"/>
</dbReference>
<name>U3CBC8_9VIBR</name>
<dbReference type="STRING" id="1219080.VEZ01S_05_00160"/>
<dbReference type="GO" id="GO:0008410">
    <property type="term" value="F:CoA-transferase activity"/>
    <property type="evidence" value="ECO:0007669"/>
    <property type="project" value="InterPro"/>
</dbReference>
<accession>U3CBC8</accession>